<dbReference type="AlphaFoldDB" id="A0A433QZZ0"/>
<name>A0A433QZZ0_9FUNG</name>
<proteinExistence type="predicted"/>
<evidence type="ECO:0000313" key="2">
    <source>
        <dbReference type="Proteomes" id="UP000274822"/>
    </source>
</evidence>
<organism evidence="1 2">
    <name type="scientific">Jimgerdemannia flammicorona</name>
    <dbReference type="NCBI Taxonomy" id="994334"/>
    <lineage>
        <taxon>Eukaryota</taxon>
        <taxon>Fungi</taxon>
        <taxon>Fungi incertae sedis</taxon>
        <taxon>Mucoromycota</taxon>
        <taxon>Mucoromycotina</taxon>
        <taxon>Endogonomycetes</taxon>
        <taxon>Endogonales</taxon>
        <taxon>Endogonaceae</taxon>
        <taxon>Jimgerdemannia</taxon>
    </lineage>
</organism>
<accession>A0A433QZZ0</accession>
<comment type="caution">
    <text evidence="1">The sequence shown here is derived from an EMBL/GenBank/DDBJ whole genome shotgun (WGS) entry which is preliminary data.</text>
</comment>
<reference evidence="1 2" key="1">
    <citation type="journal article" date="2018" name="New Phytol.">
        <title>Phylogenomics of Endogonaceae and evolution of mycorrhizas within Mucoromycota.</title>
        <authorList>
            <person name="Chang Y."/>
            <person name="Desiro A."/>
            <person name="Na H."/>
            <person name="Sandor L."/>
            <person name="Lipzen A."/>
            <person name="Clum A."/>
            <person name="Barry K."/>
            <person name="Grigoriev I.V."/>
            <person name="Martin F.M."/>
            <person name="Stajich J.E."/>
            <person name="Smith M.E."/>
            <person name="Bonito G."/>
            <person name="Spatafora J.W."/>
        </authorList>
    </citation>
    <scope>NUCLEOTIDE SEQUENCE [LARGE SCALE GENOMIC DNA]</scope>
    <source>
        <strain evidence="1 2">AD002</strain>
    </source>
</reference>
<sequence length="181" mass="21115">MYDFGFDSGVIELDTHRIHFKSAKTTLYQLEKVLNSDVQAEQVPPPATVAPPRNARINQEAKARSYNPPSLRRLRNPRRIQRNKSKILQPSTVAITFEAPRIHGYWERPISTWSLETWKAHFCPNDPHISNNAIQSSFIEHLERMKDTTVIHQARRARTLLREFTGQSSFFRLFHVCYSRS</sequence>
<gene>
    <name evidence="1" type="ORF">BC938DRAFT_471636</name>
</gene>
<dbReference type="Proteomes" id="UP000274822">
    <property type="component" value="Unassembled WGS sequence"/>
</dbReference>
<evidence type="ECO:0000313" key="1">
    <source>
        <dbReference type="EMBL" id="RUS35353.1"/>
    </source>
</evidence>
<dbReference type="EMBL" id="RBNJ01000120">
    <property type="protein sequence ID" value="RUS35353.1"/>
    <property type="molecule type" value="Genomic_DNA"/>
</dbReference>
<protein>
    <submittedName>
        <fullName evidence="1">Uncharacterized protein</fullName>
    </submittedName>
</protein>
<keyword evidence="2" id="KW-1185">Reference proteome</keyword>